<evidence type="ECO:0000256" key="1">
    <source>
        <dbReference type="SAM" id="MobiDB-lite"/>
    </source>
</evidence>
<dbReference type="Proteomes" id="UP001232148">
    <property type="component" value="Unassembled WGS sequence"/>
</dbReference>
<reference evidence="2" key="1">
    <citation type="submission" date="2021-06" db="EMBL/GenBank/DDBJ databases">
        <title>Comparative genomics, transcriptomics and evolutionary studies reveal genomic signatures of adaptation to plant cell wall in hemibiotrophic fungi.</title>
        <authorList>
            <consortium name="DOE Joint Genome Institute"/>
            <person name="Baroncelli R."/>
            <person name="Diaz J.F."/>
            <person name="Benocci T."/>
            <person name="Peng M."/>
            <person name="Battaglia E."/>
            <person name="Haridas S."/>
            <person name="Andreopoulos W."/>
            <person name="Labutti K."/>
            <person name="Pangilinan J."/>
            <person name="Floch G.L."/>
            <person name="Makela M.R."/>
            <person name="Henrissat B."/>
            <person name="Grigoriev I.V."/>
            <person name="Crouch J.A."/>
            <person name="De Vries R.P."/>
            <person name="Sukno S.A."/>
            <person name="Thon M.R."/>
        </authorList>
    </citation>
    <scope>NUCLEOTIDE SEQUENCE</scope>
    <source>
        <strain evidence="2">MAFF235873</strain>
    </source>
</reference>
<sequence>MFSFDRAIFGPLSSLPCFSLFNLNLNVSLHRQVDVPNEPAETATRWADLEAELNTLKKEVITLEKEIRTVRSHLQQKRHKAHQKRGTRGDYRISKAQAPRRLYTQLDSREDPQSPDEFSDDRDGGFFSPSQTACSTTTPTVDISKMNFPIVSEGPSKPLGS</sequence>
<proteinExistence type="predicted"/>
<evidence type="ECO:0000313" key="3">
    <source>
        <dbReference type="Proteomes" id="UP001232148"/>
    </source>
</evidence>
<dbReference type="EMBL" id="MU843073">
    <property type="protein sequence ID" value="KAK2021896.1"/>
    <property type="molecule type" value="Genomic_DNA"/>
</dbReference>
<protein>
    <submittedName>
        <fullName evidence="2">Uncharacterized protein</fullName>
    </submittedName>
</protein>
<comment type="caution">
    <text evidence="2">The sequence shown here is derived from an EMBL/GenBank/DDBJ whole genome shotgun (WGS) entry which is preliminary data.</text>
</comment>
<feature type="compositionally biased region" description="Polar residues" evidence="1">
    <location>
        <begin position="128"/>
        <end position="141"/>
    </location>
</feature>
<feature type="region of interest" description="Disordered" evidence="1">
    <location>
        <begin position="71"/>
        <end position="161"/>
    </location>
</feature>
<evidence type="ECO:0000313" key="2">
    <source>
        <dbReference type="EMBL" id="KAK2021896.1"/>
    </source>
</evidence>
<dbReference type="AlphaFoldDB" id="A0AAD9LU02"/>
<accession>A0AAD9LU02</accession>
<name>A0AAD9LU02_9PEZI</name>
<gene>
    <name evidence="2" type="ORF">LX32DRAFT_699066</name>
</gene>
<organism evidence="2 3">
    <name type="scientific">Colletotrichum zoysiae</name>
    <dbReference type="NCBI Taxonomy" id="1216348"/>
    <lineage>
        <taxon>Eukaryota</taxon>
        <taxon>Fungi</taxon>
        <taxon>Dikarya</taxon>
        <taxon>Ascomycota</taxon>
        <taxon>Pezizomycotina</taxon>
        <taxon>Sordariomycetes</taxon>
        <taxon>Hypocreomycetidae</taxon>
        <taxon>Glomerellales</taxon>
        <taxon>Glomerellaceae</taxon>
        <taxon>Colletotrichum</taxon>
        <taxon>Colletotrichum graminicola species complex</taxon>
    </lineage>
</organism>
<keyword evidence="3" id="KW-1185">Reference proteome</keyword>
<feature type="compositionally biased region" description="Basic residues" evidence="1">
    <location>
        <begin position="71"/>
        <end position="86"/>
    </location>
</feature>